<proteinExistence type="predicted"/>
<accession>A0A1I2I6I6</accession>
<keyword evidence="1" id="KW-0805">Transcription regulation</keyword>
<gene>
    <name evidence="6" type="ORF">SAMN05216251_112119</name>
</gene>
<reference evidence="7" key="1">
    <citation type="submission" date="2016-10" db="EMBL/GenBank/DDBJ databases">
        <authorList>
            <person name="Varghese N."/>
            <person name="Submissions S."/>
        </authorList>
    </citation>
    <scope>NUCLEOTIDE SEQUENCE [LARGE SCALE GENOMIC DNA]</scope>
    <source>
        <strain evidence="7">CGMCC 4.3510</strain>
    </source>
</reference>
<dbReference type="PROSITE" id="PS50977">
    <property type="entry name" value="HTH_TETR_2"/>
    <property type="match status" value="1"/>
</dbReference>
<dbReference type="Pfam" id="PF00440">
    <property type="entry name" value="TetR_N"/>
    <property type="match status" value="1"/>
</dbReference>
<dbReference type="InterPro" id="IPR054129">
    <property type="entry name" value="DesT_TetR_C"/>
</dbReference>
<protein>
    <submittedName>
        <fullName evidence="6">Transcriptional regulator, TetR family</fullName>
    </submittedName>
</protein>
<feature type="DNA-binding region" description="H-T-H motif" evidence="4">
    <location>
        <begin position="38"/>
        <end position="57"/>
    </location>
</feature>
<evidence type="ECO:0000313" key="6">
    <source>
        <dbReference type="EMBL" id="SFF36101.1"/>
    </source>
</evidence>
<keyword evidence="7" id="KW-1185">Reference proteome</keyword>
<keyword evidence="3" id="KW-0804">Transcription</keyword>
<organism evidence="6 7">
    <name type="scientific">Actinacidiphila alni</name>
    <dbReference type="NCBI Taxonomy" id="380248"/>
    <lineage>
        <taxon>Bacteria</taxon>
        <taxon>Bacillati</taxon>
        <taxon>Actinomycetota</taxon>
        <taxon>Actinomycetes</taxon>
        <taxon>Kitasatosporales</taxon>
        <taxon>Streptomycetaceae</taxon>
        <taxon>Actinacidiphila</taxon>
    </lineage>
</organism>
<dbReference type="GO" id="GO:0003700">
    <property type="term" value="F:DNA-binding transcription factor activity"/>
    <property type="evidence" value="ECO:0007669"/>
    <property type="project" value="TreeGrafter"/>
</dbReference>
<dbReference type="InterPro" id="IPR001647">
    <property type="entry name" value="HTH_TetR"/>
</dbReference>
<feature type="domain" description="HTH tetR-type" evidence="5">
    <location>
        <begin position="15"/>
        <end position="75"/>
    </location>
</feature>
<evidence type="ECO:0000313" key="7">
    <source>
        <dbReference type="Proteomes" id="UP000199323"/>
    </source>
</evidence>
<dbReference type="GO" id="GO:0000976">
    <property type="term" value="F:transcription cis-regulatory region binding"/>
    <property type="evidence" value="ECO:0007669"/>
    <property type="project" value="TreeGrafter"/>
</dbReference>
<dbReference type="STRING" id="380248.SAMN05216251_112119"/>
<evidence type="ECO:0000256" key="2">
    <source>
        <dbReference type="ARBA" id="ARBA00023125"/>
    </source>
</evidence>
<dbReference type="InterPro" id="IPR009057">
    <property type="entry name" value="Homeodomain-like_sf"/>
</dbReference>
<dbReference type="Pfam" id="PF21943">
    <property type="entry name" value="TetR_C_46"/>
    <property type="match status" value="1"/>
</dbReference>
<dbReference type="SUPFAM" id="SSF46689">
    <property type="entry name" value="Homeodomain-like"/>
    <property type="match status" value="1"/>
</dbReference>
<keyword evidence="2 4" id="KW-0238">DNA-binding</keyword>
<dbReference type="Gene3D" id="1.10.357.10">
    <property type="entry name" value="Tetracycline Repressor, domain 2"/>
    <property type="match status" value="1"/>
</dbReference>
<dbReference type="AlphaFoldDB" id="A0A1I2I6I6"/>
<dbReference type="PANTHER" id="PTHR30055">
    <property type="entry name" value="HTH-TYPE TRANSCRIPTIONAL REGULATOR RUTR"/>
    <property type="match status" value="1"/>
</dbReference>
<sequence>MTSSAAPAYRRMTVEQRRTQLLAAAVDLFGHRSPEDVSVDDVAAAAGVSRPLVYRYFPGGKQQLYEAAVLGAAQELIGRFDVPSEGPPTERLSDALDRYLAYVDEHDAAYGALLRGGSVAETSRTDAIVDDVRRRAAEQVLHHLGVSAPGPRLAMMVRSWIASVEAVSLIWLDEGKQPPVAELRAWLVDHFIGLLLVTATTDPEAAEAAARALAQETPDSPAGGLARRVAPLAEAVAHLLPGAS</sequence>
<evidence type="ECO:0000259" key="5">
    <source>
        <dbReference type="PROSITE" id="PS50977"/>
    </source>
</evidence>
<dbReference type="InterPro" id="IPR050109">
    <property type="entry name" value="HTH-type_TetR-like_transc_reg"/>
</dbReference>
<dbReference type="RefSeq" id="WP_093715168.1">
    <property type="nucleotide sequence ID" value="NZ_FONG01000012.1"/>
</dbReference>
<evidence type="ECO:0000256" key="3">
    <source>
        <dbReference type="ARBA" id="ARBA00023163"/>
    </source>
</evidence>
<dbReference type="EMBL" id="FONG01000012">
    <property type="protein sequence ID" value="SFF36101.1"/>
    <property type="molecule type" value="Genomic_DNA"/>
</dbReference>
<evidence type="ECO:0000256" key="1">
    <source>
        <dbReference type="ARBA" id="ARBA00023015"/>
    </source>
</evidence>
<dbReference type="PANTHER" id="PTHR30055:SF174">
    <property type="entry name" value="TRANSCRIPTIONAL REGULATORY PROTEIN (PROBABLY TETR-FAMILY)-RELATED"/>
    <property type="match status" value="1"/>
</dbReference>
<evidence type="ECO:0000256" key="4">
    <source>
        <dbReference type="PROSITE-ProRule" id="PRU00335"/>
    </source>
</evidence>
<name>A0A1I2I6I6_9ACTN</name>
<dbReference type="OrthoDB" id="8479950at2"/>
<dbReference type="Proteomes" id="UP000199323">
    <property type="component" value="Unassembled WGS sequence"/>
</dbReference>